<feature type="transmembrane region" description="Helical" evidence="5">
    <location>
        <begin position="109"/>
        <end position="130"/>
    </location>
</feature>
<evidence type="ECO:0000256" key="3">
    <source>
        <dbReference type="ARBA" id="ARBA00022989"/>
    </source>
</evidence>
<keyword evidence="4 5" id="KW-0472">Membrane</keyword>
<evidence type="ECO:0000256" key="5">
    <source>
        <dbReference type="SAM" id="Phobius"/>
    </source>
</evidence>
<feature type="transmembrane region" description="Helical" evidence="5">
    <location>
        <begin position="45"/>
        <end position="64"/>
    </location>
</feature>
<keyword evidence="1" id="KW-1003">Cell membrane</keyword>
<protein>
    <recommendedName>
        <fullName evidence="8">DUF1516 family protein</fullName>
    </recommendedName>
</protein>
<dbReference type="Proteomes" id="UP000568839">
    <property type="component" value="Unassembled WGS sequence"/>
</dbReference>
<evidence type="ECO:0000256" key="2">
    <source>
        <dbReference type="ARBA" id="ARBA00022692"/>
    </source>
</evidence>
<gene>
    <name evidence="6" type="ORF">HNR44_000309</name>
</gene>
<accession>A0A841PHU6</accession>
<keyword evidence="7" id="KW-1185">Reference proteome</keyword>
<feature type="transmembrane region" description="Helical" evidence="5">
    <location>
        <begin position="15"/>
        <end position="33"/>
    </location>
</feature>
<dbReference type="RefSeq" id="WP_184402363.1">
    <property type="nucleotide sequence ID" value="NZ_JACHHJ010000001.1"/>
</dbReference>
<evidence type="ECO:0000313" key="7">
    <source>
        <dbReference type="Proteomes" id="UP000568839"/>
    </source>
</evidence>
<evidence type="ECO:0008006" key="8">
    <source>
        <dbReference type="Google" id="ProtNLM"/>
    </source>
</evidence>
<dbReference type="AlphaFoldDB" id="A0A841PHU6"/>
<organism evidence="6 7">
    <name type="scientific">Geomicrobium halophilum</name>
    <dbReference type="NCBI Taxonomy" id="549000"/>
    <lineage>
        <taxon>Bacteria</taxon>
        <taxon>Bacillati</taxon>
        <taxon>Bacillota</taxon>
        <taxon>Bacilli</taxon>
        <taxon>Bacillales</taxon>
        <taxon>Geomicrobium</taxon>
    </lineage>
</organism>
<keyword evidence="2 5" id="KW-0812">Transmembrane</keyword>
<proteinExistence type="predicted"/>
<reference evidence="6 7" key="1">
    <citation type="submission" date="2020-08" db="EMBL/GenBank/DDBJ databases">
        <title>Genomic Encyclopedia of Type Strains, Phase IV (KMG-IV): sequencing the most valuable type-strain genomes for metagenomic binning, comparative biology and taxonomic classification.</title>
        <authorList>
            <person name="Goeker M."/>
        </authorList>
    </citation>
    <scope>NUCLEOTIDE SEQUENCE [LARGE SCALE GENOMIC DNA]</scope>
    <source>
        <strain evidence="6 7">DSM 21769</strain>
    </source>
</reference>
<evidence type="ECO:0000256" key="1">
    <source>
        <dbReference type="ARBA" id="ARBA00022475"/>
    </source>
</evidence>
<evidence type="ECO:0000313" key="6">
    <source>
        <dbReference type="EMBL" id="MBB6448360.1"/>
    </source>
</evidence>
<sequence length="131" mass="14979">MLETLNQILLAMHRGGWILLVIVFFAAYILLANDKHRGFSISQQIARFFYIVLIISGVYNLFYLASVAEIFPWNYAAKGIISIWVIYLMETILGKKNRGELAGSVRTYYWLQFIISLVVVVLIGFEVILAV</sequence>
<keyword evidence="3 5" id="KW-1133">Transmembrane helix</keyword>
<feature type="transmembrane region" description="Helical" evidence="5">
    <location>
        <begin position="70"/>
        <end position="89"/>
    </location>
</feature>
<dbReference type="Pfam" id="PF07457">
    <property type="entry name" value="DUF1516"/>
    <property type="match status" value="1"/>
</dbReference>
<evidence type="ECO:0000256" key="4">
    <source>
        <dbReference type="ARBA" id="ARBA00023136"/>
    </source>
</evidence>
<comment type="caution">
    <text evidence="6">The sequence shown here is derived from an EMBL/GenBank/DDBJ whole genome shotgun (WGS) entry which is preliminary data.</text>
</comment>
<dbReference type="InterPro" id="IPR010899">
    <property type="entry name" value="UPF0344"/>
</dbReference>
<dbReference type="EMBL" id="JACHHJ010000001">
    <property type="protein sequence ID" value="MBB6448360.1"/>
    <property type="molecule type" value="Genomic_DNA"/>
</dbReference>
<name>A0A841PHU6_9BACL</name>